<evidence type="ECO:0000313" key="4">
    <source>
        <dbReference type="EMBL" id="WKN38435.1"/>
    </source>
</evidence>
<dbReference type="AlphaFoldDB" id="A0AA49GP45"/>
<organism evidence="4">
    <name type="scientific">Roseihalotalea indica</name>
    <dbReference type="NCBI Taxonomy" id="2867963"/>
    <lineage>
        <taxon>Bacteria</taxon>
        <taxon>Pseudomonadati</taxon>
        <taxon>Bacteroidota</taxon>
        <taxon>Cytophagia</taxon>
        <taxon>Cytophagales</taxon>
        <taxon>Catalimonadaceae</taxon>
        <taxon>Roseihalotalea</taxon>
    </lineage>
</organism>
<feature type="domain" description="Amidohydrolase-related" evidence="3">
    <location>
        <begin position="338"/>
        <end position="425"/>
    </location>
</feature>
<dbReference type="InterPro" id="IPR006680">
    <property type="entry name" value="Amidohydro-rel"/>
</dbReference>
<evidence type="ECO:0000256" key="2">
    <source>
        <dbReference type="SAM" id="SignalP"/>
    </source>
</evidence>
<feature type="chain" id="PRO_5041252974" evidence="2">
    <location>
        <begin position="22"/>
        <end position="1010"/>
    </location>
</feature>
<reference evidence="4" key="2">
    <citation type="journal article" date="2024" name="Antonie Van Leeuwenhoek">
        <title>Roseihalotalea indica gen. nov., sp. nov., a halophilic Bacteroidetes from mesopelagic Southwest Indian Ocean with higher carbohydrate metabolic potential.</title>
        <authorList>
            <person name="Chen B."/>
            <person name="Zhang M."/>
            <person name="Lin D."/>
            <person name="Ye J."/>
            <person name="Tang K."/>
        </authorList>
    </citation>
    <scope>NUCLEOTIDE SEQUENCE</scope>
    <source>
        <strain evidence="4">TK19036</strain>
    </source>
</reference>
<dbReference type="GO" id="GO:0016810">
    <property type="term" value="F:hydrolase activity, acting on carbon-nitrogen (but not peptide) bonds"/>
    <property type="evidence" value="ECO:0007669"/>
    <property type="project" value="InterPro"/>
</dbReference>
<dbReference type="CDD" id="cd01309">
    <property type="entry name" value="Met_dep_hydrolase_C"/>
    <property type="match status" value="1"/>
</dbReference>
<keyword evidence="2" id="KW-0732">Signal</keyword>
<dbReference type="EMBL" id="CP120682">
    <property type="protein sequence ID" value="WKN38435.1"/>
    <property type="molecule type" value="Genomic_DNA"/>
</dbReference>
<evidence type="ECO:0000256" key="1">
    <source>
        <dbReference type="SAM" id="MobiDB-lite"/>
    </source>
</evidence>
<evidence type="ECO:0000259" key="3">
    <source>
        <dbReference type="Pfam" id="PF01979"/>
    </source>
</evidence>
<dbReference type="PANTHER" id="PTHR43135:SF3">
    <property type="entry name" value="ALPHA-D-RIBOSE 1-METHYLPHOSPHONATE 5-TRIPHOSPHATE DIPHOSPHATASE"/>
    <property type="match status" value="1"/>
</dbReference>
<dbReference type="InterPro" id="IPR011059">
    <property type="entry name" value="Metal-dep_hydrolase_composite"/>
</dbReference>
<sequence length="1010" mass="112557">MRKQFWLWSLLGWFSIVSAYAQDEIYTVNGVRDDRLRQYLFTNATVVVDYQTTLQNASLLIKDGAIVAVGTNVQAPAGTRTIDLQGKYIYPAFIDLYSNYGLSEVPKSEGGGWGSKEQLEPETEGPYSQNDAIKSQYDAADDFSVKNDEAKPYREAGFGAVLTNKRDGLARGSSALVTLSDEVANEVVLMPDAAAHYSFDRGSSNQYYPRSKMGFIALLRQTYLDADWYQSANNQDYEDQSLEEWIEIQDLPQVFDAPGWLQILRADKLGDEFGKQYIIRGSGDEYQRLAEVKATNAPLIIPVNFPDAYDVEDPYDAQNVALTDMMHWELAPANLGLLAKEGISFAITAEGTHGGKTFWENLRKAVKYGLPEQEALKALTYTPAQLIKAGDQLGSLKEGAVANFIITSDNIFQDDAVVYENWIQGKSFVINDMNATDLRGEYSLAVGDQIYPLEVSGKPGKLKFQIAQDTTKIDVSSEISNETVTLAFTPDPDKKERIRLSGWIVDQKLQGQGQLPDGSWVDWQATYQDSVETDTKKVAANDTTISIDNLADIIYPFLPYGNEQRMPESGAFLVQHATVWTNEEQGILEDADVLVRDGKIVQIGQNLPDAGVTVIDGSGKHLTSGIIDEHSHIALSSVNDVATNSAMVRMKEVVESDDINIYRQLSGGVTASQLLHGSANPIGGQSAIIKMRWGASPQDLLIDGADEYIKFALGENVKRSSNDNSIRYPQTRMGVEQVYMDAFTRAKEYDQAQKEYAGLSSRQKANTPAPRRDLALETLAEIINGERFITCHSYVQSEINMMMNVAEKFGFNVNTFTHILEGYKVADKMAEHGVGAGTFADWWAYKFEVRYAIPYNPILMDMAGVTVAINSDDAEMARRLNQEAAKSVKYGGMSEEDAWKMVTLNPAKLLHLDDRMGSIKVGKDADLVLWTDHPLSIYAQAEKTIVDGRVYYDREVNKEKEQWITQERARLTQKMQEAKKNGASTQMPSQTIQQLFHCDDIDFGHTEHVH</sequence>
<dbReference type="Gene3D" id="3.20.20.140">
    <property type="entry name" value="Metal-dependent hydrolases"/>
    <property type="match status" value="2"/>
</dbReference>
<dbReference type="Gene3D" id="2.30.40.10">
    <property type="entry name" value="Urease, subunit C, domain 1"/>
    <property type="match status" value="1"/>
</dbReference>
<dbReference type="InterPro" id="IPR032466">
    <property type="entry name" value="Metal_Hydrolase"/>
</dbReference>
<dbReference type="InterPro" id="IPR051781">
    <property type="entry name" value="Metallo-dep_Hydrolase"/>
</dbReference>
<name>A0AA49GP45_9BACT</name>
<dbReference type="SUPFAM" id="SSF51556">
    <property type="entry name" value="Metallo-dependent hydrolases"/>
    <property type="match status" value="2"/>
</dbReference>
<feature type="domain" description="Amidohydrolase-related" evidence="3">
    <location>
        <begin position="860"/>
        <end position="948"/>
    </location>
</feature>
<protein>
    <submittedName>
        <fullName evidence="4">Amidohydrolase family protein</fullName>
    </submittedName>
</protein>
<dbReference type="PANTHER" id="PTHR43135">
    <property type="entry name" value="ALPHA-D-RIBOSE 1-METHYLPHOSPHONATE 5-TRIPHOSPHATE DIPHOSPHATASE"/>
    <property type="match status" value="1"/>
</dbReference>
<feature type="signal peptide" evidence="2">
    <location>
        <begin position="1"/>
        <end position="21"/>
    </location>
</feature>
<gene>
    <name evidence="4" type="ORF">K4G66_06935</name>
</gene>
<dbReference type="Pfam" id="PF01979">
    <property type="entry name" value="Amidohydro_1"/>
    <property type="match status" value="2"/>
</dbReference>
<proteinExistence type="predicted"/>
<accession>A0AA49GP45</accession>
<dbReference type="SUPFAM" id="SSF51338">
    <property type="entry name" value="Composite domain of metallo-dependent hydrolases"/>
    <property type="match status" value="2"/>
</dbReference>
<feature type="region of interest" description="Disordered" evidence="1">
    <location>
        <begin position="108"/>
        <end position="128"/>
    </location>
</feature>
<reference evidence="4" key="1">
    <citation type="journal article" date="2023" name="Comput. Struct. Biotechnol. J.">
        <title>Discovery of a novel marine Bacteroidetes with a rich repertoire of carbohydrate-active enzymes.</title>
        <authorList>
            <person name="Chen B."/>
            <person name="Liu G."/>
            <person name="Chen Q."/>
            <person name="Wang H."/>
            <person name="Liu L."/>
            <person name="Tang K."/>
        </authorList>
    </citation>
    <scope>NUCLEOTIDE SEQUENCE</scope>
    <source>
        <strain evidence="4">TK19036</strain>
    </source>
</reference>